<dbReference type="Gene3D" id="3.40.605.10">
    <property type="entry name" value="Aldehyde Dehydrogenase, Chain A, domain 1"/>
    <property type="match status" value="1"/>
</dbReference>
<reference evidence="4 5" key="1">
    <citation type="submission" date="2017-02" db="EMBL/GenBank/DDBJ databases">
        <authorList>
            <person name="Peterson S.W."/>
        </authorList>
    </citation>
    <scope>NUCLEOTIDE SEQUENCE [LARGE SCALE GENOMIC DNA]</scope>
    <source>
        <strain evidence="4 5">M1</strain>
    </source>
</reference>
<dbReference type="SUPFAM" id="SSF53720">
    <property type="entry name" value="ALDH-like"/>
    <property type="match status" value="1"/>
</dbReference>
<dbReference type="PANTHER" id="PTHR11699">
    <property type="entry name" value="ALDEHYDE DEHYDROGENASE-RELATED"/>
    <property type="match status" value="1"/>
</dbReference>
<dbReference type="Gene3D" id="3.40.309.10">
    <property type="entry name" value="Aldehyde Dehydrogenase, Chain A, domain 2"/>
    <property type="match status" value="1"/>
</dbReference>
<name>A0A1T5MV65_9FIRM</name>
<dbReference type="NCBIfam" id="NF011927">
    <property type="entry name" value="PRK15398.1"/>
    <property type="match status" value="1"/>
</dbReference>
<dbReference type="InterPro" id="IPR016163">
    <property type="entry name" value="Ald_DH_C"/>
</dbReference>
<evidence type="ECO:0000313" key="4">
    <source>
        <dbReference type="EMBL" id="SKC91893.1"/>
    </source>
</evidence>
<keyword evidence="5" id="KW-1185">Reference proteome</keyword>
<dbReference type="EMBL" id="FUZT01000026">
    <property type="protein sequence ID" value="SKC91893.1"/>
    <property type="molecule type" value="Genomic_DNA"/>
</dbReference>
<dbReference type="Pfam" id="PF00171">
    <property type="entry name" value="Aldedh"/>
    <property type="match status" value="1"/>
</dbReference>
<dbReference type="GO" id="GO:0008774">
    <property type="term" value="F:acetaldehyde dehydrogenase (acetylating) activity"/>
    <property type="evidence" value="ECO:0007669"/>
    <property type="project" value="InterPro"/>
</dbReference>
<sequence length="473" mass="51655">MAIDTMDIEKVVKAVLEKIDKKGHSMKEETIGVQNPGKGIFSNMDMAIEAAWKAQKKFFKEYNLEDRNRIIQTIREELMENVEALARLGVDDTGMGRYEDKLVKNKLTIEKTPGVEDLKAEVYTGDSGLALIEFSPYGVIGAITPSTNPSETVICNSIGMIAAGNSVVFSPHPGAKKISMKTIEIINTAIEKAGGPENLIVTVDNPSIENAQKMMTHEKIKMIVATGGPGVVKSAMSKGKKAIGAGAGNPPALVDETADIEKAARDIIAGCSFDNNLPCIAEKEVIVVDSVADYLIFSMKKENVYHLENRENIDRLLKIVFDEKGRLNRKYVGKDAKFILNSAGIKCEKDVRAVIMEVKKDHPFVLEELMMPILPIVRVKDIEEGINLAVAVEQGNRHTAIMHSKNIDNLTRFAREVETTIFVKNAPSYAGLGYGGEGYATFTIAGPTGEGLTSTRSFARKRKCSLVGGFSIK</sequence>
<dbReference type="CDD" id="cd07121">
    <property type="entry name" value="ALDH_EutE"/>
    <property type="match status" value="1"/>
</dbReference>
<keyword evidence="2" id="KW-0520">NAD</keyword>
<dbReference type="Proteomes" id="UP000190285">
    <property type="component" value="Unassembled WGS sequence"/>
</dbReference>
<dbReference type="InterPro" id="IPR015590">
    <property type="entry name" value="Aldehyde_DH_dom"/>
</dbReference>
<dbReference type="AlphaFoldDB" id="A0A1T5MV65"/>
<accession>A0A1T5MV65</accession>
<gene>
    <name evidence="4" type="ORF">SAMN02194393_05400</name>
</gene>
<dbReference type="RefSeq" id="WP_079495963.1">
    <property type="nucleotide sequence ID" value="NZ_FUZT01000026.1"/>
</dbReference>
<evidence type="ECO:0000256" key="2">
    <source>
        <dbReference type="ARBA" id="ARBA00023027"/>
    </source>
</evidence>
<organism evidence="4 5">
    <name type="scientific">Maledivibacter halophilus</name>
    <dbReference type="NCBI Taxonomy" id="36842"/>
    <lineage>
        <taxon>Bacteria</taxon>
        <taxon>Bacillati</taxon>
        <taxon>Bacillota</taxon>
        <taxon>Clostridia</taxon>
        <taxon>Peptostreptococcales</taxon>
        <taxon>Caminicellaceae</taxon>
        <taxon>Maledivibacter</taxon>
    </lineage>
</organism>
<proteinExistence type="predicted"/>
<protein>
    <submittedName>
        <fullName evidence="4">Propionaldehyde dehydrogenase</fullName>
    </submittedName>
</protein>
<feature type="domain" description="Aldehyde dehydrogenase" evidence="3">
    <location>
        <begin position="43"/>
        <end position="427"/>
    </location>
</feature>
<dbReference type="STRING" id="36842.SAMN02194393_05400"/>
<dbReference type="InterPro" id="IPR016161">
    <property type="entry name" value="Ald_DH/histidinol_DH"/>
</dbReference>
<dbReference type="OrthoDB" id="9804734at2"/>
<evidence type="ECO:0000256" key="1">
    <source>
        <dbReference type="ARBA" id="ARBA00023002"/>
    </source>
</evidence>
<evidence type="ECO:0000259" key="3">
    <source>
        <dbReference type="Pfam" id="PF00171"/>
    </source>
</evidence>
<keyword evidence="1" id="KW-0560">Oxidoreductase</keyword>
<dbReference type="InterPro" id="IPR016162">
    <property type="entry name" value="Ald_DH_N"/>
</dbReference>
<dbReference type="InterPro" id="IPR012408">
    <property type="entry name" value="Acetald_propionald_DH-rel"/>
</dbReference>
<dbReference type="PIRSF" id="PIRSF036410">
    <property type="entry name" value="EutE_PduP"/>
    <property type="match status" value="1"/>
</dbReference>
<evidence type="ECO:0000313" key="5">
    <source>
        <dbReference type="Proteomes" id="UP000190285"/>
    </source>
</evidence>